<gene>
    <name evidence="3" type="ORF">MUCCIDRAFT_111110</name>
</gene>
<dbReference type="Proteomes" id="UP000077051">
    <property type="component" value="Unassembled WGS sequence"/>
</dbReference>
<evidence type="ECO:0000313" key="3">
    <source>
        <dbReference type="EMBL" id="OAD01767.1"/>
    </source>
</evidence>
<comment type="caution">
    <text evidence="3">The sequence shown here is derived from an EMBL/GenBank/DDBJ whole genome shotgun (WGS) entry which is preliminary data.</text>
</comment>
<evidence type="ECO:0000256" key="2">
    <source>
        <dbReference type="SAM" id="SignalP"/>
    </source>
</evidence>
<sequence>MKLSTTKLVLFMVFVICLVATQVTAKHHHKDCDDDDHEDWDDDWKDDHDDDWNDDNDWDNNDWDHDNHPSSTWSSGWPVPTFGQSTAYYPPGAPATVTATYTQVYTATGVPTAFPNQPQYGSLASVTSVGVPVTLAAIMFTMAIVA</sequence>
<proteinExistence type="predicted"/>
<protein>
    <submittedName>
        <fullName evidence="3">Uncharacterized protein</fullName>
    </submittedName>
</protein>
<keyword evidence="4" id="KW-1185">Reference proteome</keyword>
<evidence type="ECO:0000256" key="1">
    <source>
        <dbReference type="SAM" id="MobiDB-lite"/>
    </source>
</evidence>
<dbReference type="EMBL" id="AMYB01000005">
    <property type="protein sequence ID" value="OAD01767.1"/>
    <property type="molecule type" value="Genomic_DNA"/>
</dbReference>
<evidence type="ECO:0000313" key="4">
    <source>
        <dbReference type="Proteomes" id="UP000077051"/>
    </source>
</evidence>
<dbReference type="AlphaFoldDB" id="A0A162Z156"/>
<name>A0A162Z156_MUCCL</name>
<dbReference type="VEuPathDB" id="FungiDB:MUCCIDRAFT_111110"/>
<dbReference type="OrthoDB" id="2285224at2759"/>
<organism evidence="3 4">
    <name type="scientific">Mucor lusitanicus CBS 277.49</name>
    <dbReference type="NCBI Taxonomy" id="747725"/>
    <lineage>
        <taxon>Eukaryota</taxon>
        <taxon>Fungi</taxon>
        <taxon>Fungi incertae sedis</taxon>
        <taxon>Mucoromycota</taxon>
        <taxon>Mucoromycotina</taxon>
        <taxon>Mucoromycetes</taxon>
        <taxon>Mucorales</taxon>
        <taxon>Mucorineae</taxon>
        <taxon>Mucoraceae</taxon>
        <taxon>Mucor</taxon>
    </lineage>
</organism>
<feature type="compositionally biased region" description="Acidic residues" evidence="1">
    <location>
        <begin position="33"/>
        <end position="61"/>
    </location>
</feature>
<keyword evidence="2" id="KW-0732">Signal</keyword>
<feature type="signal peptide" evidence="2">
    <location>
        <begin position="1"/>
        <end position="25"/>
    </location>
</feature>
<reference evidence="3 4" key="1">
    <citation type="submission" date="2015-06" db="EMBL/GenBank/DDBJ databases">
        <title>Expansion of signal transduction pathways in fungi by whole-genome duplication.</title>
        <authorList>
            <consortium name="DOE Joint Genome Institute"/>
            <person name="Corrochano L.M."/>
            <person name="Kuo A."/>
            <person name="Marcet-Houben M."/>
            <person name="Polaino S."/>
            <person name="Salamov A."/>
            <person name="Villalobos J.M."/>
            <person name="Alvarez M.I."/>
            <person name="Avalos J."/>
            <person name="Benito E.P."/>
            <person name="Benoit I."/>
            <person name="Burger G."/>
            <person name="Camino L.P."/>
            <person name="Canovas D."/>
            <person name="Cerda-Olmedo E."/>
            <person name="Cheng J.-F."/>
            <person name="Dominguez A."/>
            <person name="Elias M."/>
            <person name="Eslava A.P."/>
            <person name="Glaser F."/>
            <person name="Grimwood J."/>
            <person name="Gutierrez G."/>
            <person name="Heitman J."/>
            <person name="Henrissat B."/>
            <person name="Iturriaga E.A."/>
            <person name="Lang B.F."/>
            <person name="Lavin J.L."/>
            <person name="Lee S."/>
            <person name="Li W."/>
            <person name="Lindquist E."/>
            <person name="Lopez-Garcia S."/>
            <person name="Luque E.M."/>
            <person name="Marcos A.T."/>
            <person name="Martin J."/>
            <person name="Mccluskey K."/>
            <person name="Medina H.R."/>
            <person name="Miralles-Duran A."/>
            <person name="Miyazaki A."/>
            <person name="Munoz-Torres E."/>
            <person name="Oguiza J.A."/>
            <person name="Ohm R."/>
            <person name="Olmedo M."/>
            <person name="Orejas M."/>
            <person name="Ortiz-Castellanos L."/>
            <person name="Pisabarro A.G."/>
            <person name="Rodriguez-Romero J."/>
            <person name="Ruiz-Herrera J."/>
            <person name="Ruiz-Vazquez R."/>
            <person name="Sanz C."/>
            <person name="Schackwitz W."/>
            <person name="Schmutz J."/>
            <person name="Shahriari M."/>
            <person name="Shelest E."/>
            <person name="Silva-Franco F."/>
            <person name="Soanes D."/>
            <person name="Syed K."/>
            <person name="Tagua V.G."/>
            <person name="Talbot N.J."/>
            <person name="Thon M."/>
            <person name="De Vries R.P."/>
            <person name="Wiebenga A."/>
            <person name="Yadav J.S."/>
            <person name="Braun E.L."/>
            <person name="Baker S."/>
            <person name="Garre V."/>
            <person name="Horwitz B."/>
            <person name="Torres-Martinez S."/>
            <person name="Idnurm A."/>
            <person name="Herrera-Estrella A."/>
            <person name="Gabaldon T."/>
            <person name="Grigoriev I.V."/>
        </authorList>
    </citation>
    <scope>NUCLEOTIDE SEQUENCE [LARGE SCALE GENOMIC DNA]</scope>
    <source>
        <strain evidence="3 4">CBS 277.49</strain>
    </source>
</reference>
<feature type="region of interest" description="Disordered" evidence="1">
    <location>
        <begin position="28"/>
        <end position="75"/>
    </location>
</feature>
<accession>A0A162Z156</accession>
<feature type="chain" id="PRO_5007841138" evidence="2">
    <location>
        <begin position="26"/>
        <end position="146"/>
    </location>
</feature>